<reference evidence="1" key="1">
    <citation type="journal article" date="2018" name="Nat. Commun.">
        <title>An antifungal polyketide associated with horizontally acquired genes supports symbiont-mediated defense in Lagria villosa beetles.</title>
        <authorList>
            <person name="Florez L.V."/>
            <person name="Scherlach K."/>
            <person name="Miller I.J."/>
            <person name="Rodrigues A."/>
            <person name="Kwan J.C."/>
            <person name="Hertweck C."/>
            <person name="Kaltenpoth M."/>
        </authorList>
    </citation>
    <scope>NUCLEOTIDE SEQUENCE</scope>
    <source>
        <strain evidence="1">Lv-StB</strain>
    </source>
</reference>
<accession>A0A2Z4XG56</accession>
<dbReference type="AlphaFoldDB" id="A0A2Z4XG56"/>
<evidence type="ECO:0000313" key="1">
    <source>
        <dbReference type="EMBL" id="AXA20102.1"/>
    </source>
</evidence>
<protein>
    <submittedName>
        <fullName evidence="1">LgaM</fullName>
    </submittedName>
</protein>
<proteinExistence type="predicted"/>
<name>A0A2Z4XG56_BURGA</name>
<dbReference type="EMBL" id="MH171092">
    <property type="protein sequence ID" value="AXA20102.1"/>
    <property type="molecule type" value="Genomic_DNA"/>
</dbReference>
<organism evidence="1">
    <name type="scientific">Burkholderia gladioli</name>
    <name type="common">Pseudomonas marginata</name>
    <name type="synonym">Phytomonas marginata</name>
    <dbReference type="NCBI Taxonomy" id="28095"/>
    <lineage>
        <taxon>Bacteria</taxon>
        <taxon>Pseudomonadati</taxon>
        <taxon>Pseudomonadota</taxon>
        <taxon>Betaproteobacteria</taxon>
        <taxon>Burkholderiales</taxon>
        <taxon>Burkholderiaceae</taxon>
        <taxon>Burkholderia</taxon>
    </lineage>
</organism>
<sequence length="244" mass="26709">MAYRSTIYLDWGTFFLIETPAASIQPLLPASVRPLLAASGAAILTLNVVHFLAGGEQVDLPANHEIDIGVLVELDNSEFEADLPQASVAIHVLKVASTARGYVDLCQNTGYRVIDPVALAFEINPATLTASVCDADGPILGCRQLDLDLEYDEFRRIGQDVMYDAERGIHRANYIFSGKGLSRPMTNAMELRVHAHPFFADLGIEPGVLVCLDQFALKPSSRSSLAFYRPNQVEMDETVQAEKD</sequence>